<dbReference type="InterPro" id="IPR022372">
    <property type="entry name" value="Accessory_SS_Asp1"/>
</dbReference>
<dbReference type="GO" id="GO:0016757">
    <property type="term" value="F:glycosyltransferase activity"/>
    <property type="evidence" value="ECO:0007669"/>
    <property type="project" value="UniProtKB-KW"/>
</dbReference>
<dbReference type="OrthoDB" id="9765175at2"/>
<dbReference type="AlphaFoldDB" id="A0A0R2L803"/>
<dbReference type="SUPFAM" id="SSF53756">
    <property type="entry name" value="UDP-Glycosyltransferase/glycogen phosphorylase"/>
    <property type="match status" value="1"/>
</dbReference>
<dbReference type="Pfam" id="PF16993">
    <property type="entry name" value="Asp1"/>
    <property type="match status" value="1"/>
</dbReference>
<keyword evidence="5" id="KW-1185">Reference proteome</keyword>
<evidence type="ECO:0000259" key="3">
    <source>
        <dbReference type="Pfam" id="PF00534"/>
    </source>
</evidence>
<evidence type="ECO:0000313" key="4">
    <source>
        <dbReference type="EMBL" id="KRN97569.1"/>
    </source>
</evidence>
<dbReference type="Proteomes" id="UP000051906">
    <property type="component" value="Unassembled WGS sequence"/>
</dbReference>
<name>A0A0R2L803_9LACO</name>
<dbReference type="EMBL" id="JQCA01000167">
    <property type="protein sequence ID" value="KRN97569.1"/>
    <property type="molecule type" value="Genomic_DNA"/>
</dbReference>
<keyword evidence="1" id="KW-0328">Glycosyltransferase</keyword>
<protein>
    <submittedName>
        <fullName evidence="4">Poly(Glycerol-phosphate) alpha-glucosyltransferase</fullName>
    </submittedName>
</protein>
<reference evidence="4 5" key="1">
    <citation type="journal article" date="2015" name="Genome Announc.">
        <title>Expanding the biotechnology potential of lactobacilli through comparative genomics of 213 strains and associated genera.</title>
        <authorList>
            <person name="Sun Z."/>
            <person name="Harris H.M."/>
            <person name="McCann A."/>
            <person name="Guo C."/>
            <person name="Argimon S."/>
            <person name="Zhang W."/>
            <person name="Yang X."/>
            <person name="Jeffery I.B."/>
            <person name="Cooney J.C."/>
            <person name="Kagawa T.F."/>
            <person name="Liu W."/>
            <person name="Song Y."/>
            <person name="Salvetti E."/>
            <person name="Wrobel A."/>
            <person name="Rasinkangas P."/>
            <person name="Parkhill J."/>
            <person name="Rea M.C."/>
            <person name="O'Sullivan O."/>
            <person name="Ritari J."/>
            <person name="Douillard F.P."/>
            <person name="Paul Ross R."/>
            <person name="Yang R."/>
            <person name="Briner A.E."/>
            <person name="Felis G.E."/>
            <person name="de Vos W.M."/>
            <person name="Barrangou R."/>
            <person name="Klaenhammer T.R."/>
            <person name="Caufield P.W."/>
            <person name="Cui Y."/>
            <person name="Zhang H."/>
            <person name="O'Toole P.W."/>
        </authorList>
    </citation>
    <scope>NUCLEOTIDE SEQUENCE [LARGE SCALE GENOMIC DNA]</scope>
    <source>
        <strain evidence="4 5">DSM 22467</strain>
    </source>
</reference>
<dbReference type="RefSeq" id="WP_057879424.1">
    <property type="nucleotide sequence ID" value="NZ_JQCA01000167.1"/>
</dbReference>
<gene>
    <name evidence="4" type="ORF">IV54_GL001339</name>
</gene>
<dbReference type="PATRIC" id="fig|616990.3.peg.1431"/>
<dbReference type="GO" id="GO:0015031">
    <property type="term" value="P:protein transport"/>
    <property type="evidence" value="ECO:0007669"/>
    <property type="project" value="InterPro"/>
</dbReference>
<dbReference type="Gene3D" id="3.40.50.2000">
    <property type="entry name" value="Glycogen Phosphorylase B"/>
    <property type="match status" value="2"/>
</dbReference>
<dbReference type="PANTHER" id="PTHR12526">
    <property type="entry name" value="GLYCOSYLTRANSFERASE"/>
    <property type="match status" value="1"/>
</dbReference>
<accession>A0A0R2L803</accession>
<feature type="domain" description="Glycosyl transferase family 1" evidence="3">
    <location>
        <begin position="310"/>
        <end position="476"/>
    </location>
</feature>
<sequence>MNYFVAVYFNAKLTGIEQGQVNRLKLFKAANLPAKCVYTRYNPGIHANAERFGIGPDCFSLYDYFQDTVSVPVKAIDWCKYWEETCHYRIQKVASAPDVRVFTTEGRFLMYAHFRDESLKQLVYLNYFDAKRMKVKREHYDNRGFLSRISYLHDNQKVQNEVYLDTGGHVKMEKYYTNDPGEPKLHQIILNDYRGQQWFFDTERELQTFFFNELYQAGDVYFSDKNGPLAPAFGDTRPDVTVCAVFHSTHARDQANVIKGPLKGTYRYVLEHPQLFDRIVVSTELQRTDLRERFPELPPIVVIPVGYTTKQRVNLRKKQPHRIIGVARLSPEKQVMEQVQVVGRLVDEFPDVELHLFGFGSRIEEQRLRDYVTEHHLEKHVFFRGYLPDLTAEYEQASLEMVTSVEEGFSLTTLEALSFGVPVISYDIRYGPNEMVIDGENGNLVERNNQDLLYWKIRDYLKDPKLQRRYMKNSLKRANDYSATATRQKWQALLADLAD</sequence>
<evidence type="ECO:0000256" key="1">
    <source>
        <dbReference type="ARBA" id="ARBA00022676"/>
    </source>
</evidence>
<keyword evidence="2 4" id="KW-0808">Transferase</keyword>
<dbReference type="PANTHER" id="PTHR12526:SF629">
    <property type="entry name" value="TEICHURONIC ACID BIOSYNTHESIS GLYCOSYLTRANSFERASE TUAH-RELATED"/>
    <property type="match status" value="1"/>
</dbReference>
<dbReference type="Pfam" id="PF00534">
    <property type="entry name" value="Glycos_transf_1"/>
    <property type="match status" value="1"/>
</dbReference>
<organism evidence="4 5">
    <name type="scientific">Levilactobacillus paucivorans</name>
    <dbReference type="NCBI Taxonomy" id="616990"/>
    <lineage>
        <taxon>Bacteria</taxon>
        <taxon>Bacillati</taxon>
        <taxon>Bacillota</taxon>
        <taxon>Bacilli</taxon>
        <taxon>Lactobacillales</taxon>
        <taxon>Lactobacillaceae</taxon>
        <taxon>Levilactobacillus</taxon>
    </lineage>
</organism>
<evidence type="ECO:0000256" key="2">
    <source>
        <dbReference type="ARBA" id="ARBA00022679"/>
    </source>
</evidence>
<dbReference type="InterPro" id="IPR001296">
    <property type="entry name" value="Glyco_trans_1"/>
</dbReference>
<proteinExistence type="predicted"/>
<dbReference type="STRING" id="616990.IV54_GL001339"/>
<evidence type="ECO:0000313" key="5">
    <source>
        <dbReference type="Proteomes" id="UP000051906"/>
    </source>
</evidence>
<comment type="caution">
    <text evidence="4">The sequence shown here is derived from an EMBL/GenBank/DDBJ whole genome shotgun (WGS) entry which is preliminary data.</text>
</comment>